<comment type="subcellular location">
    <subcellularLocation>
        <location evidence="1">Secreted</location>
    </subcellularLocation>
</comment>
<dbReference type="GO" id="GO:0005576">
    <property type="term" value="C:extracellular region"/>
    <property type="evidence" value="ECO:0007669"/>
    <property type="project" value="UniProtKB-SubCell"/>
</dbReference>
<evidence type="ECO:0000313" key="7">
    <source>
        <dbReference type="EMBL" id="VDC44002.1"/>
    </source>
</evidence>
<reference evidence="7 8" key="1">
    <citation type="submission" date="2018-10" db="EMBL/GenBank/DDBJ databases">
        <authorList>
            <consortium name="Molecular Microbiology and Infection Unit (UMMI)"/>
            <person name="Machado M."/>
        </authorList>
    </citation>
    <scope>NUCLEOTIDE SEQUENCE [LARGE SCALE GENOMIC DNA]</scope>
    <source>
        <strain evidence="7">FMV2238.02</strain>
    </source>
</reference>
<reference evidence="6" key="2">
    <citation type="submission" date="2021-04" db="EMBL/GenBank/DDBJ databases">
        <title>Draft genomes of 20 S. canis strains.</title>
        <authorList>
            <person name="Pagnossin D."/>
            <person name="Weir W."/>
            <person name="Smith A."/>
            <person name="Ure R."/>
            <person name="Oravcova K."/>
        </authorList>
    </citation>
    <scope>NUCLEOTIDE SEQUENCE</scope>
    <source>
        <strain evidence="6">284</strain>
    </source>
</reference>
<feature type="region of interest" description="Disordered" evidence="5">
    <location>
        <begin position="157"/>
        <end position="231"/>
    </location>
</feature>
<accession>A0A3P5XTM9</accession>
<dbReference type="AlphaFoldDB" id="A0A3P5XTM9"/>
<name>A0A3P5XTM9_STRCB</name>
<dbReference type="InterPro" id="IPR041909">
    <property type="entry name" value="Sbi_C3_db_domIV"/>
</dbReference>
<gene>
    <name evidence="7" type="ORF">FMV2238Y02_24420</name>
    <name evidence="6" type="ORF">KB584_11330</name>
</gene>
<keyword evidence="2" id="KW-0964">Secreted</keyword>
<evidence type="ECO:0000313" key="6">
    <source>
        <dbReference type="EMBL" id="MDV5978009.1"/>
    </source>
</evidence>
<proteinExistence type="predicted"/>
<feature type="coiled-coil region" evidence="4">
    <location>
        <begin position="83"/>
        <end position="110"/>
    </location>
</feature>
<protein>
    <submittedName>
        <fullName evidence="7">Uncharacterized protein</fullName>
    </submittedName>
</protein>
<dbReference type="Proteomes" id="UP000280759">
    <property type="component" value="Unassembled WGS sequence"/>
</dbReference>
<dbReference type="Gene3D" id="1.10.10.1270">
    <property type="entry name" value="Sbi, C3 binding domain IV"/>
    <property type="match status" value="2"/>
</dbReference>
<dbReference type="EMBL" id="JAGQEX010000036">
    <property type="protein sequence ID" value="MDV5978009.1"/>
    <property type="molecule type" value="Genomic_DNA"/>
</dbReference>
<dbReference type="Proteomes" id="UP001186118">
    <property type="component" value="Unassembled WGS sequence"/>
</dbReference>
<evidence type="ECO:0000256" key="4">
    <source>
        <dbReference type="SAM" id="Coils"/>
    </source>
</evidence>
<sequence length="231" mass="24975" precursor="true">MQKNQKEALLLMLSLLSITIAGGVYLIFGSTPQQANAPTKQEKRLNVLKQADLAVQAAEKLATVAATNQAQHAIDRLKDSSKKQALQERLEFVKARLEQEEAAARAVKSAEDAPSQALKDLAQKAVNDLSNIGKKAALQARLDAILLAKPAIEETPRQVPDVIDNDPWIPLPSSNQKDSSYPEPPLLPEPMPEPPTPSPEPEPNKPEPSPSTPSPTPPTPPVELDDIQPKP</sequence>
<organism evidence="7 8">
    <name type="scientific">Streptococcus canis</name>
    <dbReference type="NCBI Taxonomy" id="1329"/>
    <lineage>
        <taxon>Bacteria</taxon>
        <taxon>Bacillati</taxon>
        <taxon>Bacillota</taxon>
        <taxon>Bacilli</taxon>
        <taxon>Lactobacillales</taxon>
        <taxon>Streptococcaceae</taxon>
        <taxon>Streptococcus</taxon>
    </lineage>
</organism>
<keyword evidence="4" id="KW-0175">Coiled coil</keyword>
<dbReference type="EMBL" id="UXEP01000108">
    <property type="protein sequence ID" value="VDC44002.1"/>
    <property type="molecule type" value="Genomic_DNA"/>
</dbReference>
<evidence type="ECO:0000256" key="5">
    <source>
        <dbReference type="SAM" id="MobiDB-lite"/>
    </source>
</evidence>
<keyword evidence="8" id="KW-1185">Reference proteome</keyword>
<evidence type="ECO:0000256" key="2">
    <source>
        <dbReference type="ARBA" id="ARBA00022525"/>
    </source>
</evidence>
<feature type="compositionally biased region" description="Pro residues" evidence="5">
    <location>
        <begin position="182"/>
        <end position="221"/>
    </location>
</feature>
<evidence type="ECO:0000313" key="8">
    <source>
        <dbReference type="Proteomes" id="UP000280759"/>
    </source>
</evidence>
<evidence type="ECO:0000256" key="1">
    <source>
        <dbReference type="ARBA" id="ARBA00004613"/>
    </source>
</evidence>
<keyword evidence="3" id="KW-0732">Signal</keyword>
<dbReference type="RefSeq" id="WP_125075065.1">
    <property type="nucleotide sequence ID" value="NZ_CP053792.1"/>
</dbReference>
<evidence type="ECO:0000256" key="3">
    <source>
        <dbReference type="ARBA" id="ARBA00022729"/>
    </source>
</evidence>